<dbReference type="Proteomes" id="UP000198615">
    <property type="component" value="Unassembled WGS sequence"/>
</dbReference>
<dbReference type="InterPro" id="IPR003256">
    <property type="entry name" value="Ribosomal_uL24"/>
</dbReference>
<dbReference type="GO" id="GO:0003735">
    <property type="term" value="F:structural constituent of ribosome"/>
    <property type="evidence" value="ECO:0007669"/>
    <property type="project" value="InterPro"/>
</dbReference>
<dbReference type="GO" id="GO:0019843">
    <property type="term" value="F:rRNA binding"/>
    <property type="evidence" value="ECO:0007669"/>
    <property type="project" value="UniProtKB-UniRule"/>
</dbReference>
<gene>
    <name evidence="8" type="primary">rplX</name>
    <name evidence="10" type="ORF">SAMN05660686_04566</name>
</gene>
<dbReference type="SMART" id="SM00739">
    <property type="entry name" value="KOW"/>
    <property type="match status" value="1"/>
</dbReference>
<evidence type="ECO:0000313" key="11">
    <source>
        <dbReference type="Proteomes" id="UP000198615"/>
    </source>
</evidence>
<dbReference type="Pfam" id="PF17136">
    <property type="entry name" value="ribosomal_L24"/>
    <property type="match status" value="1"/>
</dbReference>
<accession>A0A8G2BMK5</accession>
<dbReference type="EMBL" id="FNBW01000018">
    <property type="protein sequence ID" value="SDG47917.1"/>
    <property type="molecule type" value="Genomic_DNA"/>
</dbReference>
<evidence type="ECO:0000256" key="1">
    <source>
        <dbReference type="ARBA" id="ARBA00010618"/>
    </source>
</evidence>
<dbReference type="GO" id="GO:1990904">
    <property type="term" value="C:ribonucleoprotein complex"/>
    <property type="evidence" value="ECO:0007669"/>
    <property type="project" value="UniProtKB-KW"/>
</dbReference>
<keyword evidence="4 8" id="KW-0689">Ribosomal protein</keyword>
<evidence type="ECO:0000256" key="2">
    <source>
        <dbReference type="ARBA" id="ARBA00022730"/>
    </source>
</evidence>
<organism evidence="10 11">
    <name type="scientific">Thalassobaculum litoreum DSM 18839</name>
    <dbReference type="NCBI Taxonomy" id="1123362"/>
    <lineage>
        <taxon>Bacteria</taxon>
        <taxon>Pseudomonadati</taxon>
        <taxon>Pseudomonadota</taxon>
        <taxon>Alphaproteobacteria</taxon>
        <taxon>Rhodospirillales</taxon>
        <taxon>Thalassobaculaceae</taxon>
        <taxon>Thalassobaculum</taxon>
    </lineage>
</organism>
<protein>
    <recommendedName>
        <fullName evidence="6 8">Large ribosomal subunit protein uL24</fullName>
    </recommendedName>
</protein>
<evidence type="ECO:0000256" key="4">
    <source>
        <dbReference type="ARBA" id="ARBA00022980"/>
    </source>
</evidence>
<comment type="caution">
    <text evidence="10">The sequence shown here is derived from an EMBL/GenBank/DDBJ whole genome shotgun (WGS) entry which is preliminary data.</text>
</comment>
<evidence type="ECO:0000313" key="10">
    <source>
        <dbReference type="EMBL" id="SDG47917.1"/>
    </source>
</evidence>
<dbReference type="FunFam" id="2.30.30.30:FF:000004">
    <property type="entry name" value="50S ribosomal protein L24"/>
    <property type="match status" value="1"/>
</dbReference>
<evidence type="ECO:0000256" key="6">
    <source>
        <dbReference type="ARBA" id="ARBA00035206"/>
    </source>
</evidence>
<dbReference type="InterPro" id="IPR041988">
    <property type="entry name" value="Ribosomal_uL24_KOW"/>
</dbReference>
<dbReference type="AlphaFoldDB" id="A0A8G2BMK5"/>
<feature type="domain" description="KOW" evidence="9">
    <location>
        <begin position="4"/>
        <end position="31"/>
    </location>
</feature>
<reference evidence="10 11" key="1">
    <citation type="submission" date="2016-10" db="EMBL/GenBank/DDBJ databases">
        <authorList>
            <person name="Varghese N."/>
            <person name="Submissions S."/>
        </authorList>
    </citation>
    <scope>NUCLEOTIDE SEQUENCE [LARGE SCALE GENOMIC DNA]</scope>
    <source>
        <strain evidence="10 11">DSM 18839</strain>
    </source>
</reference>
<dbReference type="OrthoDB" id="9807419at2"/>
<evidence type="ECO:0000256" key="8">
    <source>
        <dbReference type="HAMAP-Rule" id="MF_01326"/>
    </source>
</evidence>
<dbReference type="SUPFAM" id="SSF50104">
    <property type="entry name" value="Translation proteins SH3-like domain"/>
    <property type="match status" value="1"/>
</dbReference>
<dbReference type="InterPro" id="IPR057264">
    <property type="entry name" value="Ribosomal_uL24_C"/>
</dbReference>
<comment type="function">
    <text evidence="8">One of two assembly initiator proteins, it binds directly to the 5'-end of the 23S rRNA, where it nucleates assembly of the 50S subunit.</text>
</comment>
<dbReference type="InterPro" id="IPR005824">
    <property type="entry name" value="KOW"/>
</dbReference>
<dbReference type="PANTHER" id="PTHR12903">
    <property type="entry name" value="MITOCHONDRIAL RIBOSOMAL PROTEIN L24"/>
    <property type="match status" value="1"/>
</dbReference>
<dbReference type="GO" id="GO:0005840">
    <property type="term" value="C:ribosome"/>
    <property type="evidence" value="ECO:0007669"/>
    <property type="project" value="UniProtKB-KW"/>
</dbReference>
<sequence length="109" mass="11975">MAARVKKGDRVIVTTGRDKGKQGEVLRVIPSENRVVVQGVNMIKRHTRPSQTTQGGIVEREAALDLSNVMHVDPKSGEATRVRFEERDGKKVRVAKRSGDVIDADSAAR</sequence>
<keyword evidence="2 8" id="KW-0699">rRNA-binding</keyword>
<evidence type="ECO:0000256" key="7">
    <source>
        <dbReference type="ARBA" id="ARBA00058688"/>
    </source>
</evidence>
<comment type="similarity">
    <text evidence="1 8">Belongs to the universal ribosomal protein uL24 family.</text>
</comment>
<evidence type="ECO:0000256" key="5">
    <source>
        <dbReference type="ARBA" id="ARBA00023274"/>
    </source>
</evidence>
<comment type="subunit">
    <text evidence="8">Part of the 50S ribosomal subunit.</text>
</comment>
<evidence type="ECO:0000256" key="3">
    <source>
        <dbReference type="ARBA" id="ARBA00022884"/>
    </source>
</evidence>
<dbReference type="GO" id="GO:0006412">
    <property type="term" value="P:translation"/>
    <property type="evidence" value="ECO:0007669"/>
    <property type="project" value="UniProtKB-UniRule"/>
</dbReference>
<dbReference type="HAMAP" id="MF_01326_B">
    <property type="entry name" value="Ribosomal_uL24_B"/>
    <property type="match status" value="1"/>
</dbReference>
<comment type="function">
    <text evidence="7 8">One of the proteins that surrounds the polypeptide exit tunnel on the outside of the subunit.</text>
</comment>
<keyword evidence="5 8" id="KW-0687">Ribonucleoprotein</keyword>
<name>A0A8G2BMK5_9PROT</name>
<dbReference type="Gene3D" id="2.30.30.30">
    <property type="match status" value="1"/>
</dbReference>
<dbReference type="CDD" id="cd06089">
    <property type="entry name" value="KOW_RPL26"/>
    <property type="match status" value="1"/>
</dbReference>
<keyword evidence="3 8" id="KW-0694">RNA-binding</keyword>
<proteinExistence type="inferred from homology"/>
<dbReference type="InterPro" id="IPR014722">
    <property type="entry name" value="Rib_uL2_dom2"/>
</dbReference>
<dbReference type="NCBIfam" id="TIGR01079">
    <property type="entry name" value="rplX_bact"/>
    <property type="match status" value="1"/>
</dbReference>
<dbReference type="InterPro" id="IPR008991">
    <property type="entry name" value="Translation_prot_SH3-like_sf"/>
</dbReference>
<dbReference type="Pfam" id="PF00467">
    <property type="entry name" value="KOW"/>
    <property type="match status" value="1"/>
</dbReference>
<keyword evidence="11" id="KW-1185">Reference proteome</keyword>
<evidence type="ECO:0000259" key="9">
    <source>
        <dbReference type="SMART" id="SM00739"/>
    </source>
</evidence>